<dbReference type="AlphaFoldDB" id="A0A7D7Q972"/>
<dbReference type="RefSeq" id="WP_181930027.1">
    <property type="nucleotide sequence ID" value="NZ_CP054698.1"/>
</dbReference>
<keyword evidence="2" id="KW-1185">Reference proteome</keyword>
<evidence type="ECO:0000313" key="2">
    <source>
        <dbReference type="Proteomes" id="UP000514713"/>
    </source>
</evidence>
<dbReference type="EMBL" id="CP054698">
    <property type="protein sequence ID" value="QMS86595.1"/>
    <property type="molecule type" value="Genomic_DNA"/>
</dbReference>
<name>A0A7D7Q972_9NOSO</name>
<protein>
    <submittedName>
        <fullName evidence="1">Uncharacterized protein</fullName>
    </submittedName>
</protein>
<organism evidence="1 2">
    <name type="scientific">Nostoc edaphicum CCNP1411</name>
    <dbReference type="NCBI Taxonomy" id="1472755"/>
    <lineage>
        <taxon>Bacteria</taxon>
        <taxon>Bacillati</taxon>
        <taxon>Cyanobacteriota</taxon>
        <taxon>Cyanophyceae</taxon>
        <taxon>Nostocales</taxon>
        <taxon>Nostocaceae</taxon>
        <taxon>Nostoc</taxon>
    </lineage>
</organism>
<accession>A0A7D7Q972</accession>
<gene>
    <name evidence="1" type="ORF">HUN01_03060</name>
</gene>
<proteinExistence type="predicted"/>
<evidence type="ECO:0000313" key="1">
    <source>
        <dbReference type="EMBL" id="QMS86595.1"/>
    </source>
</evidence>
<dbReference type="Proteomes" id="UP000514713">
    <property type="component" value="Chromosome"/>
</dbReference>
<dbReference type="KEGG" id="ned:HUN01_03060"/>
<sequence length="53" mass="5971">MGILDPERSQQEIDSVITAAVRRERGAVFLSLELPPDFFCKVSNFLATIFQTI</sequence>
<reference evidence="2" key="1">
    <citation type="submission" date="2020-06" db="EMBL/GenBank/DDBJ databases">
        <title>Nostoc edaphicum CCNP1411 genome.</title>
        <authorList>
            <person name="Fidor A."/>
            <person name="Grabski M."/>
            <person name="Gawor J."/>
            <person name="Gromadka R."/>
            <person name="Wegrzyn G."/>
            <person name="Mazur-Marzec H."/>
        </authorList>
    </citation>
    <scope>NUCLEOTIDE SEQUENCE [LARGE SCALE GENOMIC DNA]</scope>
    <source>
        <strain evidence="2">CCNP1411</strain>
    </source>
</reference>